<evidence type="ECO:0000313" key="3">
    <source>
        <dbReference type="Proteomes" id="UP000314294"/>
    </source>
</evidence>
<feature type="compositionally biased region" description="Low complexity" evidence="1">
    <location>
        <begin position="96"/>
        <end position="113"/>
    </location>
</feature>
<name>A0A4Z2HS83_9TELE</name>
<gene>
    <name evidence="2" type="ORF">EYF80_021285</name>
</gene>
<organism evidence="2 3">
    <name type="scientific">Liparis tanakae</name>
    <name type="common">Tanaka's snailfish</name>
    <dbReference type="NCBI Taxonomy" id="230148"/>
    <lineage>
        <taxon>Eukaryota</taxon>
        <taxon>Metazoa</taxon>
        <taxon>Chordata</taxon>
        <taxon>Craniata</taxon>
        <taxon>Vertebrata</taxon>
        <taxon>Euteleostomi</taxon>
        <taxon>Actinopterygii</taxon>
        <taxon>Neopterygii</taxon>
        <taxon>Teleostei</taxon>
        <taxon>Neoteleostei</taxon>
        <taxon>Acanthomorphata</taxon>
        <taxon>Eupercaria</taxon>
        <taxon>Perciformes</taxon>
        <taxon>Cottioidei</taxon>
        <taxon>Cottales</taxon>
        <taxon>Liparidae</taxon>
        <taxon>Liparis</taxon>
    </lineage>
</organism>
<dbReference type="AlphaFoldDB" id="A0A4Z2HS83"/>
<feature type="compositionally biased region" description="Acidic residues" evidence="1">
    <location>
        <begin position="32"/>
        <end position="49"/>
    </location>
</feature>
<dbReference type="EMBL" id="SRLO01000189">
    <property type="protein sequence ID" value="TNN68500.1"/>
    <property type="molecule type" value="Genomic_DNA"/>
</dbReference>
<sequence>MGTRQARPMRSSRSSWTGSAALRTRSRKDGPFEEEAAAAEEEEEVEEETPSGRSEWEETQPAAPGDALRLPGDRVQLQRGTDRVDRDAPDEEEEAAAPTRSEPSLSRSASSMSLTCREPVVSSLLSSSWRSEPTSLRSSRSRFRITCTFSWASRHSLPWAGLSSEACGCSSRSSREVPSRSQCVFISFSRSLNSHASSESGSDWRNSALLRLMDRTSDLATETDSKDTHLELLDPLLDGVDVGAEVEPSQLAEFSLRLTQPAPHGLQI</sequence>
<evidence type="ECO:0000256" key="1">
    <source>
        <dbReference type="SAM" id="MobiDB-lite"/>
    </source>
</evidence>
<reference evidence="2 3" key="1">
    <citation type="submission" date="2019-03" db="EMBL/GenBank/DDBJ databases">
        <title>First draft genome of Liparis tanakae, snailfish: a comprehensive survey of snailfish specific genes.</title>
        <authorList>
            <person name="Kim W."/>
            <person name="Song I."/>
            <person name="Jeong J.-H."/>
            <person name="Kim D."/>
            <person name="Kim S."/>
            <person name="Ryu S."/>
            <person name="Song J.Y."/>
            <person name="Lee S.K."/>
        </authorList>
    </citation>
    <scope>NUCLEOTIDE SEQUENCE [LARGE SCALE GENOMIC DNA]</scope>
    <source>
        <tissue evidence="2">Muscle</tissue>
    </source>
</reference>
<evidence type="ECO:0000313" key="2">
    <source>
        <dbReference type="EMBL" id="TNN68500.1"/>
    </source>
</evidence>
<keyword evidence="3" id="KW-1185">Reference proteome</keyword>
<comment type="caution">
    <text evidence="2">The sequence shown here is derived from an EMBL/GenBank/DDBJ whole genome shotgun (WGS) entry which is preliminary data.</text>
</comment>
<proteinExistence type="predicted"/>
<accession>A0A4Z2HS83</accession>
<protein>
    <submittedName>
        <fullName evidence="2">Uncharacterized protein</fullName>
    </submittedName>
</protein>
<feature type="region of interest" description="Disordered" evidence="1">
    <location>
        <begin position="1"/>
        <end position="113"/>
    </location>
</feature>
<dbReference type="Proteomes" id="UP000314294">
    <property type="component" value="Unassembled WGS sequence"/>
</dbReference>